<dbReference type="Proteomes" id="UP000004349">
    <property type="component" value="Unassembled WGS sequence"/>
</dbReference>
<dbReference type="InterPro" id="IPR022225">
    <property type="entry name" value="Phage_tail_fibre_N"/>
</dbReference>
<dbReference type="InterPro" id="IPR037053">
    <property type="entry name" value="Phage_tail_collar_dom_sf"/>
</dbReference>
<name>F9RLU4_9VIBR</name>
<dbReference type="RefSeq" id="WP_005594342.1">
    <property type="nucleotide sequence ID" value="NZ_AFWE01000078.1"/>
</dbReference>
<feature type="domain" description="Phage tail fibre protein N-terminal" evidence="1">
    <location>
        <begin position="3"/>
        <end position="99"/>
    </location>
</feature>
<dbReference type="Pfam" id="PF12571">
    <property type="entry name" value="Phage_tail_fib"/>
    <property type="match status" value="1"/>
</dbReference>
<dbReference type="Gene3D" id="3.90.1340.10">
    <property type="entry name" value="Phage tail collar domain"/>
    <property type="match status" value="1"/>
</dbReference>
<dbReference type="EMBL" id="AFWE01000078">
    <property type="protein sequence ID" value="EGU38644.1"/>
    <property type="molecule type" value="Genomic_DNA"/>
</dbReference>
<sequence>MSLVITNAGIAASIQAAELGIQYKITHISIGSEGYVPTASQTELRNEIQRKVITKGEQISLGQLHFETVWDGREEFEGKELGYWLEDGTLFAVDSRNGEVITYKRADTVVTEAVELNLSASSLTNITVELMGSPLATERVAGIAKIATNEQVEAGTEDHAFLTVKKLVYSLGVTHVIEKLVSTLWQPLIDKMWLPLAELIYPVGCPIPYPGGEAPHGFMAYIGQPFDKTVFVKLGERYPSGVMPDLRKSYIRGLGNGETVLSRKTQSVQPLGFQSDPHTHGTNATAYGTIRNGYERTTGYPEYRSSASVYSATVTGRITGTGDETNPNSIRFLFITRAA</sequence>
<reference evidence="2 3" key="1">
    <citation type="journal article" date="2012" name="Int. J. Syst. Evol. Microbiol.">
        <title>Vibrio caribbeanicus sp. nov., isolated from the marine sponge Scleritoderma cyanea.</title>
        <authorList>
            <person name="Hoffmann M."/>
            <person name="Monday S.R."/>
            <person name="Allard M.W."/>
            <person name="Strain E.A."/>
            <person name="Whittaker P."/>
            <person name="Naum M."/>
            <person name="McCarthy P.J."/>
            <person name="Lopez J.V."/>
            <person name="Fischer M."/>
            <person name="Brown E.W."/>
        </authorList>
    </citation>
    <scope>NUCLEOTIDE SEQUENCE [LARGE SCALE GENOMIC DNA]</scope>
    <source>
        <strain evidence="2 3">LMG 19158</strain>
    </source>
</reference>
<dbReference type="SUPFAM" id="SSF88874">
    <property type="entry name" value="Receptor-binding domain of short tail fibre protein gp12"/>
    <property type="match status" value="1"/>
</dbReference>
<dbReference type="AlphaFoldDB" id="F9RLU4"/>
<protein>
    <submittedName>
        <fullName evidence="2">Putative phage tail protein</fullName>
    </submittedName>
</protein>
<proteinExistence type="predicted"/>
<evidence type="ECO:0000313" key="3">
    <source>
        <dbReference type="Proteomes" id="UP000004349"/>
    </source>
</evidence>
<organism evidence="2 3">
    <name type="scientific">Vibrio scophthalmi LMG 19158</name>
    <dbReference type="NCBI Taxonomy" id="870967"/>
    <lineage>
        <taxon>Bacteria</taxon>
        <taxon>Pseudomonadati</taxon>
        <taxon>Pseudomonadota</taxon>
        <taxon>Gammaproteobacteria</taxon>
        <taxon>Vibrionales</taxon>
        <taxon>Vibrionaceae</taxon>
        <taxon>Vibrio</taxon>
    </lineage>
</organism>
<dbReference type="eggNOG" id="COG5301">
    <property type="taxonomic scope" value="Bacteria"/>
</dbReference>
<accession>F9RLU4</accession>
<gene>
    <name evidence="2" type="ORF">VIS19158_02505</name>
</gene>
<comment type="caution">
    <text evidence="2">The sequence shown here is derived from an EMBL/GenBank/DDBJ whole genome shotgun (WGS) entry which is preliminary data.</text>
</comment>
<evidence type="ECO:0000313" key="2">
    <source>
        <dbReference type="EMBL" id="EGU38644.1"/>
    </source>
</evidence>
<evidence type="ECO:0000259" key="1">
    <source>
        <dbReference type="Pfam" id="PF12571"/>
    </source>
</evidence>